<feature type="region of interest" description="Disordered" evidence="1">
    <location>
        <begin position="439"/>
        <end position="472"/>
    </location>
</feature>
<dbReference type="Gene3D" id="2.40.50.140">
    <property type="entry name" value="Nucleic acid-binding proteins"/>
    <property type="match status" value="1"/>
</dbReference>
<accession>A0A9P6L8Y6</accession>
<sequence>MTEETIKNRSESSTNEELYAWTMRREAVASCLIEDIFHLRPNSTKNYDFNWLGRVPCRSVKIAGMVVGVKDYESKRIYTVDDNTRVIECHHKDLVTPHSPSKRGGRKFTGFDYPPLPAPVTYIGRPVTIAGRVCRGRKMHLIIESIVPCKSHNEELAHWNTALALRESHYFINTPFVIPEATELSQTIPEEPTPVHPTESTPLLSILSPIRHAHKRRIPDGQEQIPPGGNQLPKSPVKLRHPTKVHKRDLTVNTLKIYLKHYMDHQTHANDDRTTLDSSATTSDIPTKRCRTSGDALMPRPRFENRARLVPPSEPVRKPRKIDPEAGISGLTMSYLRRVPELRLLAERIVAAEDKKKRQEKRKAREEAKSRGLPIPPKTEDSKSRKGTRERIERLFCQAIVKLCDEGSIVLWDGPRRMWGAERDPGGSRLWHTNTSMNTTVSSAGVSTSGGDSYLEDSQDHEMSEADPNEESYVSLTPAYLGKYVEKAIEEICSRKEKVRGAGHRGPQGPTLTDILSRLKADGRWRNIGECAVAEALQWLWDEERVWEVGGGHWELTI</sequence>
<evidence type="ECO:0000313" key="3">
    <source>
        <dbReference type="Proteomes" id="UP000736335"/>
    </source>
</evidence>
<evidence type="ECO:0000256" key="1">
    <source>
        <dbReference type="SAM" id="MobiDB-lite"/>
    </source>
</evidence>
<evidence type="ECO:0000313" key="2">
    <source>
        <dbReference type="EMBL" id="KAF9787923.1"/>
    </source>
</evidence>
<dbReference type="AlphaFoldDB" id="A0A9P6L8Y6"/>
<protein>
    <recommendedName>
        <fullName evidence="4">CST complex subunit Stn1 N-terminal domain-containing protein</fullName>
    </recommendedName>
</protein>
<gene>
    <name evidence="2" type="ORF">BJ322DRAFT_591010</name>
</gene>
<dbReference type="Proteomes" id="UP000736335">
    <property type="component" value="Unassembled WGS sequence"/>
</dbReference>
<dbReference type="EMBL" id="WIUZ02000004">
    <property type="protein sequence ID" value="KAF9787923.1"/>
    <property type="molecule type" value="Genomic_DNA"/>
</dbReference>
<comment type="caution">
    <text evidence="2">The sequence shown here is derived from an EMBL/GenBank/DDBJ whole genome shotgun (WGS) entry which is preliminary data.</text>
</comment>
<dbReference type="OrthoDB" id="77828at2759"/>
<feature type="compositionally biased region" description="Basic and acidic residues" evidence="1">
    <location>
        <begin position="354"/>
        <end position="370"/>
    </location>
</feature>
<feature type="region of interest" description="Disordered" evidence="1">
    <location>
        <begin position="270"/>
        <end position="298"/>
    </location>
</feature>
<organism evidence="2 3">
    <name type="scientific">Thelephora terrestris</name>
    <dbReference type="NCBI Taxonomy" id="56493"/>
    <lineage>
        <taxon>Eukaryota</taxon>
        <taxon>Fungi</taxon>
        <taxon>Dikarya</taxon>
        <taxon>Basidiomycota</taxon>
        <taxon>Agaricomycotina</taxon>
        <taxon>Agaricomycetes</taxon>
        <taxon>Thelephorales</taxon>
        <taxon>Thelephoraceae</taxon>
        <taxon>Thelephora</taxon>
    </lineage>
</organism>
<name>A0A9P6L8Y6_9AGAM</name>
<dbReference type="InterPro" id="IPR012340">
    <property type="entry name" value="NA-bd_OB-fold"/>
</dbReference>
<feature type="compositionally biased region" description="Polar residues" evidence="1">
    <location>
        <begin position="276"/>
        <end position="285"/>
    </location>
</feature>
<keyword evidence="3" id="KW-1185">Reference proteome</keyword>
<proteinExistence type="predicted"/>
<evidence type="ECO:0008006" key="4">
    <source>
        <dbReference type="Google" id="ProtNLM"/>
    </source>
</evidence>
<reference evidence="2" key="1">
    <citation type="journal article" date="2020" name="Nat. Commun.">
        <title>Large-scale genome sequencing of mycorrhizal fungi provides insights into the early evolution of symbiotic traits.</title>
        <authorList>
            <person name="Miyauchi S."/>
            <person name="Kiss E."/>
            <person name="Kuo A."/>
            <person name="Drula E."/>
            <person name="Kohler A."/>
            <person name="Sanchez-Garcia M."/>
            <person name="Morin E."/>
            <person name="Andreopoulos B."/>
            <person name="Barry K.W."/>
            <person name="Bonito G."/>
            <person name="Buee M."/>
            <person name="Carver A."/>
            <person name="Chen C."/>
            <person name="Cichocki N."/>
            <person name="Clum A."/>
            <person name="Culley D."/>
            <person name="Crous P.W."/>
            <person name="Fauchery L."/>
            <person name="Girlanda M."/>
            <person name="Hayes R.D."/>
            <person name="Keri Z."/>
            <person name="LaButti K."/>
            <person name="Lipzen A."/>
            <person name="Lombard V."/>
            <person name="Magnuson J."/>
            <person name="Maillard F."/>
            <person name="Murat C."/>
            <person name="Nolan M."/>
            <person name="Ohm R.A."/>
            <person name="Pangilinan J."/>
            <person name="Pereira M.F."/>
            <person name="Perotto S."/>
            <person name="Peter M."/>
            <person name="Pfister S."/>
            <person name="Riley R."/>
            <person name="Sitrit Y."/>
            <person name="Stielow J.B."/>
            <person name="Szollosi G."/>
            <person name="Zifcakova L."/>
            <person name="Stursova M."/>
            <person name="Spatafora J.W."/>
            <person name="Tedersoo L."/>
            <person name="Vaario L.M."/>
            <person name="Yamada A."/>
            <person name="Yan M."/>
            <person name="Wang P."/>
            <person name="Xu J."/>
            <person name="Bruns T."/>
            <person name="Baldrian P."/>
            <person name="Vilgalys R."/>
            <person name="Dunand C."/>
            <person name="Henrissat B."/>
            <person name="Grigoriev I.V."/>
            <person name="Hibbett D."/>
            <person name="Nagy L.G."/>
            <person name="Martin F.M."/>
        </authorList>
    </citation>
    <scope>NUCLEOTIDE SEQUENCE</scope>
    <source>
        <strain evidence="2">UH-Tt-Lm1</strain>
    </source>
</reference>
<feature type="compositionally biased region" description="Low complexity" evidence="1">
    <location>
        <begin position="439"/>
        <end position="453"/>
    </location>
</feature>
<feature type="region of interest" description="Disordered" evidence="1">
    <location>
        <begin position="354"/>
        <end position="388"/>
    </location>
</feature>
<reference evidence="2" key="2">
    <citation type="submission" date="2020-11" db="EMBL/GenBank/DDBJ databases">
        <authorList>
            <consortium name="DOE Joint Genome Institute"/>
            <person name="Kuo A."/>
            <person name="Miyauchi S."/>
            <person name="Kiss E."/>
            <person name="Drula E."/>
            <person name="Kohler A."/>
            <person name="Sanchez-Garcia M."/>
            <person name="Andreopoulos B."/>
            <person name="Barry K.W."/>
            <person name="Bonito G."/>
            <person name="Buee M."/>
            <person name="Carver A."/>
            <person name="Chen C."/>
            <person name="Cichocki N."/>
            <person name="Clum A."/>
            <person name="Culley D."/>
            <person name="Crous P.W."/>
            <person name="Fauchery L."/>
            <person name="Girlanda M."/>
            <person name="Hayes R."/>
            <person name="Keri Z."/>
            <person name="Labutti K."/>
            <person name="Lipzen A."/>
            <person name="Lombard V."/>
            <person name="Magnuson J."/>
            <person name="Maillard F."/>
            <person name="Morin E."/>
            <person name="Murat C."/>
            <person name="Nolan M."/>
            <person name="Ohm R."/>
            <person name="Pangilinan J."/>
            <person name="Pereira M."/>
            <person name="Perotto S."/>
            <person name="Peter M."/>
            <person name="Riley R."/>
            <person name="Sitrit Y."/>
            <person name="Stielow B."/>
            <person name="Szollosi G."/>
            <person name="Zifcakova L."/>
            <person name="Stursova M."/>
            <person name="Spatafora J.W."/>
            <person name="Tedersoo L."/>
            <person name="Vaario L.-M."/>
            <person name="Yamada A."/>
            <person name="Yan M."/>
            <person name="Wang P."/>
            <person name="Xu J."/>
            <person name="Bruns T."/>
            <person name="Baldrian P."/>
            <person name="Vilgalys R."/>
            <person name="Henrissat B."/>
            <person name="Grigoriev I.V."/>
            <person name="Hibbett D."/>
            <person name="Nagy L.G."/>
            <person name="Martin F.M."/>
        </authorList>
    </citation>
    <scope>NUCLEOTIDE SEQUENCE</scope>
    <source>
        <strain evidence="2">UH-Tt-Lm1</strain>
    </source>
</reference>
<feature type="compositionally biased region" description="Basic and acidic residues" evidence="1">
    <location>
        <begin position="378"/>
        <end position="388"/>
    </location>
</feature>